<dbReference type="InterPro" id="IPR051531">
    <property type="entry name" value="N-acetyltransferase"/>
</dbReference>
<dbReference type="Pfam" id="PF13302">
    <property type="entry name" value="Acetyltransf_3"/>
    <property type="match status" value="1"/>
</dbReference>
<dbReference type="PANTHER" id="PTHR43792">
    <property type="entry name" value="GNAT FAMILY, PUTATIVE (AFU_ORTHOLOGUE AFUA_3G00765)-RELATED-RELATED"/>
    <property type="match status" value="1"/>
</dbReference>
<evidence type="ECO:0000313" key="5">
    <source>
        <dbReference type="EMBL" id="MCC2136547.1"/>
    </source>
</evidence>
<keyword evidence="6" id="KW-1185">Reference proteome</keyword>
<evidence type="ECO:0000313" key="6">
    <source>
        <dbReference type="Proteomes" id="UP001199424"/>
    </source>
</evidence>
<dbReference type="Proteomes" id="UP001199424">
    <property type="component" value="Unassembled WGS sequence"/>
</dbReference>
<dbReference type="SUPFAM" id="SSF55729">
    <property type="entry name" value="Acyl-CoA N-acyltransferases (Nat)"/>
    <property type="match status" value="1"/>
</dbReference>
<keyword evidence="1" id="KW-0808">Transferase</keyword>
<comment type="caution">
    <text evidence="5">The sequence shown here is derived from an EMBL/GenBank/DDBJ whole genome shotgun (WGS) entry which is preliminary data.</text>
</comment>
<comment type="similarity">
    <text evidence="3">Belongs to the acetyltransferase family. RimJ subfamily.</text>
</comment>
<dbReference type="EMBL" id="JAJEQC010000004">
    <property type="protein sequence ID" value="MCC2136547.1"/>
    <property type="molecule type" value="Genomic_DNA"/>
</dbReference>
<dbReference type="PROSITE" id="PS51186">
    <property type="entry name" value="GNAT"/>
    <property type="match status" value="1"/>
</dbReference>
<dbReference type="RefSeq" id="WP_308449011.1">
    <property type="nucleotide sequence ID" value="NZ_JAJEQC010000004.1"/>
</dbReference>
<proteinExistence type="inferred from homology"/>
<dbReference type="AlphaFoldDB" id="A0AAE3DIG0"/>
<accession>A0AAE3DIG0</accession>
<evidence type="ECO:0000256" key="2">
    <source>
        <dbReference type="ARBA" id="ARBA00023315"/>
    </source>
</evidence>
<organism evidence="5 6">
    <name type="scientific">Hominenteromicrobium mulieris</name>
    <dbReference type="NCBI Taxonomy" id="2885357"/>
    <lineage>
        <taxon>Bacteria</taxon>
        <taxon>Bacillati</taxon>
        <taxon>Bacillota</taxon>
        <taxon>Clostridia</taxon>
        <taxon>Eubacteriales</taxon>
        <taxon>Oscillospiraceae</taxon>
        <taxon>Hominenteromicrobium</taxon>
    </lineage>
</organism>
<gene>
    <name evidence="5" type="ORF">LKD31_05910</name>
</gene>
<evidence type="ECO:0000256" key="3">
    <source>
        <dbReference type="ARBA" id="ARBA00038502"/>
    </source>
</evidence>
<dbReference type="GO" id="GO:0005737">
    <property type="term" value="C:cytoplasm"/>
    <property type="evidence" value="ECO:0007669"/>
    <property type="project" value="TreeGrafter"/>
</dbReference>
<dbReference type="Gene3D" id="3.40.630.30">
    <property type="match status" value="1"/>
</dbReference>
<dbReference type="PANTHER" id="PTHR43792:SF8">
    <property type="entry name" value="[RIBOSOMAL PROTEIN US5]-ALANINE N-ACETYLTRANSFERASE"/>
    <property type="match status" value="1"/>
</dbReference>
<reference evidence="5" key="1">
    <citation type="submission" date="2021-10" db="EMBL/GenBank/DDBJ databases">
        <title>Anaerobic single-cell dispensing facilitates the cultivation of human gut bacteria.</title>
        <authorList>
            <person name="Afrizal A."/>
        </authorList>
    </citation>
    <scope>NUCLEOTIDE SEQUENCE</scope>
    <source>
        <strain evidence="5">CLA-AA-H250</strain>
    </source>
</reference>
<protein>
    <submittedName>
        <fullName evidence="5">GNAT family N-acetyltransferase</fullName>
    </submittedName>
</protein>
<dbReference type="InterPro" id="IPR016181">
    <property type="entry name" value="Acyl_CoA_acyltransferase"/>
</dbReference>
<dbReference type="GO" id="GO:0008999">
    <property type="term" value="F:protein-N-terminal-alanine acetyltransferase activity"/>
    <property type="evidence" value="ECO:0007669"/>
    <property type="project" value="TreeGrafter"/>
</dbReference>
<feature type="domain" description="N-acetyltransferase" evidence="4">
    <location>
        <begin position="9"/>
        <end position="167"/>
    </location>
</feature>
<dbReference type="InterPro" id="IPR000182">
    <property type="entry name" value="GNAT_dom"/>
</dbReference>
<evidence type="ECO:0000259" key="4">
    <source>
        <dbReference type="PROSITE" id="PS51186"/>
    </source>
</evidence>
<evidence type="ECO:0000256" key="1">
    <source>
        <dbReference type="ARBA" id="ARBA00022679"/>
    </source>
</evidence>
<sequence length="178" mass="21055">MRELHTERLLLRTPRERDAAEIMAIRNSAFVMKNNVMKVLDKEQMVHLIHREIDYENTWYIERKEDGALLGMIAAEEDGVRFDVRSRCLSYYLGEQYTRQGYMKEALRAVLHELFTEEDLEVVAARVFTGNIASEKLLRSLGFVYEGCIRRCVRTSESEIRDDMQFSLLREEYFEAEK</sequence>
<name>A0AAE3DIG0_9FIRM</name>
<keyword evidence="2" id="KW-0012">Acyltransferase</keyword>